<name>A0A521FJ94_9BACL</name>
<reference evidence="6 7" key="1">
    <citation type="submission" date="2017-05" db="EMBL/GenBank/DDBJ databases">
        <authorList>
            <person name="Varghese N."/>
            <person name="Submissions S."/>
        </authorList>
    </citation>
    <scope>NUCLEOTIDE SEQUENCE [LARGE SCALE GENOMIC DNA]</scope>
    <source>
        <strain evidence="6 7">DSM 45474</strain>
    </source>
</reference>
<proteinExistence type="inferred from homology"/>
<dbReference type="SMART" id="SM00382">
    <property type="entry name" value="AAA"/>
    <property type="match status" value="1"/>
</dbReference>
<dbReference type="OrthoDB" id="9804819at2"/>
<dbReference type="PROSITE" id="PS50893">
    <property type="entry name" value="ABC_TRANSPORTER_2"/>
    <property type="match status" value="1"/>
</dbReference>
<accession>A0A521FJ94</accession>
<dbReference type="GO" id="GO:0016887">
    <property type="term" value="F:ATP hydrolysis activity"/>
    <property type="evidence" value="ECO:0007669"/>
    <property type="project" value="InterPro"/>
</dbReference>
<dbReference type="AlphaFoldDB" id="A0A521FJ94"/>
<dbReference type="InterPro" id="IPR017871">
    <property type="entry name" value="ABC_transporter-like_CS"/>
</dbReference>
<keyword evidence="3" id="KW-0547">Nucleotide-binding</keyword>
<dbReference type="PANTHER" id="PTHR43335:SF4">
    <property type="entry name" value="ABC TRANSPORTER, ATP-BINDING PROTEIN"/>
    <property type="match status" value="1"/>
</dbReference>
<dbReference type="PROSITE" id="PS00211">
    <property type="entry name" value="ABC_TRANSPORTER_1"/>
    <property type="match status" value="1"/>
</dbReference>
<evidence type="ECO:0000256" key="1">
    <source>
        <dbReference type="ARBA" id="ARBA00005417"/>
    </source>
</evidence>
<evidence type="ECO:0000256" key="2">
    <source>
        <dbReference type="ARBA" id="ARBA00022448"/>
    </source>
</evidence>
<dbReference type="RefSeq" id="WP_142506874.1">
    <property type="nucleotide sequence ID" value="NZ_FXTI01000020.1"/>
</dbReference>
<sequence length="287" mass="32034">MNPHTPTLELTQLSKKLGGREVLKQVDLIVQPGEVVGIVGSNGSGKTTLLRLVTGLIYPDRGVIRVKGKRVRPGLLGDLPLSVGALIETPSFLPQFSGFQNLTMLASIQQKIDKTDVYQVMKQVGLDPENRKPVRTYSLGMRQRLGIAQAVMEDPCLLLFDEPTNALDDHGVETFSSLLQELIEKGASVLLVSHVKGEIQRFCDRVFQIEEGKLLSVQESTKQKWRLVVSSWDDVEKLTKRFPHLQIDQPVNGYPAVVCISHWVSQAELTSEMMQDEIQVIEVQKQI</sequence>
<dbReference type="InterPro" id="IPR003439">
    <property type="entry name" value="ABC_transporter-like_ATP-bd"/>
</dbReference>
<feature type="domain" description="ABC transporter" evidence="5">
    <location>
        <begin position="8"/>
        <end position="237"/>
    </location>
</feature>
<keyword evidence="2" id="KW-0813">Transport</keyword>
<evidence type="ECO:0000313" key="7">
    <source>
        <dbReference type="Proteomes" id="UP000315636"/>
    </source>
</evidence>
<keyword evidence="7" id="KW-1185">Reference proteome</keyword>
<evidence type="ECO:0000256" key="4">
    <source>
        <dbReference type="ARBA" id="ARBA00022840"/>
    </source>
</evidence>
<dbReference type="InterPro" id="IPR003593">
    <property type="entry name" value="AAA+_ATPase"/>
</dbReference>
<evidence type="ECO:0000259" key="5">
    <source>
        <dbReference type="PROSITE" id="PS50893"/>
    </source>
</evidence>
<dbReference type="Gene3D" id="3.40.50.300">
    <property type="entry name" value="P-loop containing nucleotide triphosphate hydrolases"/>
    <property type="match status" value="1"/>
</dbReference>
<protein>
    <submittedName>
        <fullName evidence="6">ABC-2 type transport system ATP-binding protein</fullName>
    </submittedName>
</protein>
<organism evidence="6 7">
    <name type="scientific">Melghirimyces algeriensis</name>
    <dbReference type="NCBI Taxonomy" id="910412"/>
    <lineage>
        <taxon>Bacteria</taxon>
        <taxon>Bacillati</taxon>
        <taxon>Bacillota</taxon>
        <taxon>Bacilli</taxon>
        <taxon>Bacillales</taxon>
        <taxon>Thermoactinomycetaceae</taxon>
        <taxon>Melghirimyces</taxon>
    </lineage>
</organism>
<keyword evidence="4 6" id="KW-0067">ATP-binding</keyword>
<dbReference type="Proteomes" id="UP000315636">
    <property type="component" value="Unassembled WGS sequence"/>
</dbReference>
<dbReference type="PANTHER" id="PTHR43335">
    <property type="entry name" value="ABC TRANSPORTER, ATP-BINDING PROTEIN"/>
    <property type="match status" value="1"/>
</dbReference>
<gene>
    <name evidence="6" type="ORF">SAMN06264849_12013</name>
</gene>
<dbReference type="GO" id="GO:0005524">
    <property type="term" value="F:ATP binding"/>
    <property type="evidence" value="ECO:0007669"/>
    <property type="project" value="UniProtKB-KW"/>
</dbReference>
<dbReference type="Pfam" id="PF00005">
    <property type="entry name" value="ABC_tran"/>
    <property type="match status" value="1"/>
</dbReference>
<dbReference type="SUPFAM" id="SSF52540">
    <property type="entry name" value="P-loop containing nucleoside triphosphate hydrolases"/>
    <property type="match status" value="1"/>
</dbReference>
<evidence type="ECO:0000313" key="6">
    <source>
        <dbReference type="EMBL" id="SMO95641.1"/>
    </source>
</evidence>
<evidence type="ECO:0000256" key="3">
    <source>
        <dbReference type="ARBA" id="ARBA00022741"/>
    </source>
</evidence>
<dbReference type="EMBL" id="FXTI01000020">
    <property type="protein sequence ID" value="SMO95641.1"/>
    <property type="molecule type" value="Genomic_DNA"/>
</dbReference>
<comment type="similarity">
    <text evidence="1">Belongs to the ABC transporter superfamily.</text>
</comment>
<dbReference type="InterPro" id="IPR027417">
    <property type="entry name" value="P-loop_NTPase"/>
</dbReference>